<sequence>MSSRLDSQRLLTEFTLTRRVIIEWMGIGTGMTLIATVVFATVYTLGTGQTEFGFRMDDAESGIIEFVLAFLLIFVVLIIHEAIHAAVVSWYGGDVSFGVGCAQRVLPYLYVTTTQRLDRNQFIVVALAPFVAITVVGVAIMIVLDAAILILPLAVNVGGAVGDLWMVGILLRYPSHVVVEDAVTGIKIHGSDTDGPLPATTAWTFLKQTALGSGVGFGLLLLVGLITPLLLEGLGLQSFTVGVPDSPWSVYAFERTASGFETSIKPIGVITISILLGGLYAFVTTPRFP</sequence>
<feature type="transmembrane region" description="Helical" evidence="1">
    <location>
        <begin position="150"/>
        <end position="171"/>
    </location>
</feature>
<gene>
    <name evidence="2" type="ORF">ACFQL7_02610</name>
</gene>
<dbReference type="Proteomes" id="UP001596417">
    <property type="component" value="Unassembled WGS sequence"/>
</dbReference>
<dbReference type="AlphaFoldDB" id="A0ABD5YMI1"/>
<dbReference type="RefSeq" id="WP_264555256.1">
    <property type="nucleotide sequence ID" value="NZ_CP109979.1"/>
</dbReference>
<dbReference type="Pfam" id="PF11667">
    <property type="entry name" value="DUF3267"/>
    <property type="match status" value="1"/>
</dbReference>
<keyword evidence="3" id="KW-1185">Reference proteome</keyword>
<feature type="transmembrane region" description="Helical" evidence="1">
    <location>
        <begin position="63"/>
        <end position="83"/>
    </location>
</feature>
<dbReference type="GeneID" id="76198407"/>
<feature type="transmembrane region" description="Helical" evidence="1">
    <location>
        <begin position="21"/>
        <end position="43"/>
    </location>
</feature>
<feature type="transmembrane region" description="Helical" evidence="1">
    <location>
        <begin position="122"/>
        <end position="144"/>
    </location>
</feature>
<proteinExistence type="predicted"/>
<evidence type="ECO:0000313" key="3">
    <source>
        <dbReference type="Proteomes" id="UP001596417"/>
    </source>
</evidence>
<keyword evidence="1" id="KW-0472">Membrane</keyword>
<comment type="caution">
    <text evidence="2">The sequence shown here is derived from an EMBL/GenBank/DDBJ whole genome shotgun (WGS) entry which is preliminary data.</text>
</comment>
<evidence type="ECO:0000313" key="2">
    <source>
        <dbReference type="EMBL" id="MFC7188843.1"/>
    </source>
</evidence>
<organism evidence="2 3">
    <name type="scientific">Halocatena marina</name>
    <dbReference type="NCBI Taxonomy" id="2934937"/>
    <lineage>
        <taxon>Archaea</taxon>
        <taxon>Methanobacteriati</taxon>
        <taxon>Methanobacteriota</taxon>
        <taxon>Stenosarchaea group</taxon>
        <taxon>Halobacteria</taxon>
        <taxon>Halobacteriales</taxon>
        <taxon>Natronomonadaceae</taxon>
        <taxon>Halocatena</taxon>
    </lineage>
</organism>
<name>A0ABD5YMI1_9EURY</name>
<dbReference type="EMBL" id="JBHTAX010000001">
    <property type="protein sequence ID" value="MFC7188843.1"/>
    <property type="molecule type" value="Genomic_DNA"/>
</dbReference>
<keyword evidence="1" id="KW-1133">Transmembrane helix</keyword>
<keyword evidence="1" id="KW-0812">Transmembrane</keyword>
<feature type="transmembrane region" description="Helical" evidence="1">
    <location>
        <begin position="264"/>
        <end position="283"/>
    </location>
</feature>
<evidence type="ECO:0000256" key="1">
    <source>
        <dbReference type="SAM" id="Phobius"/>
    </source>
</evidence>
<accession>A0ABD5YMI1</accession>
<dbReference type="InterPro" id="IPR021683">
    <property type="entry name" value="DUF3267"/>
</dbReference>
<feature type="transmembrane region" description="Helical" evidence="1">
    <location>
        <begin position="210"/>
        <end position="231"/>
    </location>
</feature>
<reference evidence="2 3" key="1">
    <citation type="journal article" date="2019" name="Int. J. Syst. Evol. Microbiol.">
        <title>The Global Catalogue of Microorganisms (GCM) 10K type strain sequencing project: providing services to taxonomists for standard genome sequencing and annotation.</title>
        <authorList>
            <consortium name="The Broad Institute Genomics Platform"/>
            <consortium name="The Broad Institute Genome Sequencing Center for Infectious Disease"/>
            <person name="Wu L."/>
            <person name="Ma J."/>
        </authorList>
    </citation>
    <scope>NUCLEOTIDE SEQUENCE [LARGE SCALE GENOMIC DNA]</scope>
    <source>
        <strain evidence="2 3">RDMS1</strain>
    </source>
</reference>
<protein>
    <submittedName>
        <fullName evidence="2">DUF3267 domain-containing protein</fullName>
    </submittedName>
</protein>